<dbReference type="SMART" id="SM00530">
    <property type="entry name" value="HTH_XRE"/>
    <property type="match status" value="1"/>
</dbReference>
<dbReference type="PROSITE" id="PS50943">
    <property type="entry name" value="HTH_CROC1"/>
    <property type="match status" value="1"/>
</dbReference>
<keyword evidence="3" id="KW-1185">Reference proteome</keyword>
<gene>
    <name evidence="2" type="ordered locus">M301_1876</name>
</gene>
<dbReference type="CDD" id="cd00093">
    <property type="entry name" value="HTH_XRE"/>
    <property type="match status" value="1"/>
</dbReference>
<dbReference type="RefSeq" id="WP_013148560.1">
    <property type="nucleotide sequence ID" value="NC_014207.1"/>
</dbReference>
<dbReference type="SUPFAM" id="SSF47413">
    <property type="entry name" value="lambda repressor-like DNA-binding domains"/>
    <property type="match status" value="1"/>
</dbReference>
<dbReference type="Gene3D" id="1.10.260.40">
    <property type="entry name" value="lambda repressor-like DNA-binding domains"/>
    <property type="match status" value="1"/>
</dbReference>
<accession>D7DJL3</accession>
<dbReference type="InterPro" id="IPR010982">
    <property type="entry name" value="Lambda_DNA-bd_dom_sf"/>
</dbReference>
<reference evidence="3" key="1">
    <citation type="submission" date="2010-05" db="EMBL/GenBank/DDBJ databases">
        <title>Complete sequence of Methylotenera sp. 301.</title>
        <authorList>
            <person name="Lucas S."/>
            <person name="Copeland A."/>
            <person name="Lapidus A."/>
            <person name="Cheng J.-F."/>
            <person name="Bruce D."/>
            <person name="Goodwin L."/>
            <person name="Pitluck S."/>
            <person name="Clum A."/>
            <person name="Land M."/>
            <person name="Hauser L."/>
            <person name="Kyrpides N."/>
            <person name="Ivanova N."/>
            <person name="Chistoservova L."/>
            <person name="Kalyuzhnaya M."/>
            <person name="Woyke T."/>
        </authorList>
    </citation>
    <scope>NUCLEOTIDE SEQUENCE [LARGE SCALE GENOMIC DNA]</scope>
    <source>
        <strain evidence="3">301</strain>
    </source>
</reference>
<dbReference type="EMBL" id="CP002056">
    <property type="protein sequence ID" value="ADI30248.1"/>
    <property type="molecule type" value="Genomic_DNA"/>
</dbReference>
<dbReference type="InterPro" id="IPR001387">
    <property type="entry name" value="Cro/C1-type_HTH"/>
</dbReference>
<evidence type="ECO:0000313" key="3">
    <source>
        <dbReference type="Proteomes" id="UP000000383"/>
    </source>
</evidence>
<dbReference type="Pfam" id="PF13443">
    <property type="entry name" value="HTH_26"/>
    <property type="match status" value="1"/>
</dbReference>
<feature type="domain" description="HTH cro/C1-type" evidence="1">
    <location>
        <begin position="11"/>
        <end position="64"/>
    </location>
</feature>
<protein>
    <submittedName>
        <fullName evidence="2">Helix-turn-helix domain protein</fullName>
    </submittedName>
</protein>
<dbReference type="Proteomes" id="UP000000383">
    <property type="component" value="Chromosome"/>
</dbReference>
<dbReference type="GO" id="GO:0003677">
    <property type="term" value="F:DNA binding"/>
    <property type="evidence" value="ECO:0007669"/>
    <property type="project" value="InterPro"/>
</dbReference>
<organism evidence="2 3">
    <name type="scientific">Methylotenera versatilis (strain 301)</name>
    <dbReference type="NCBI Taxonomy" id="666681"/>
    <lineage>
        <taxon>Bacteria</taxon>
        <taxon>Pseudomonadati</taxon>
        <taxon>Pseudomonadota</taxon>
        <taxon>Betaproteobacteria</taxon>
        <taxon>Nitrosomonadales</taxon>
        <taxon>Methylophilaceae</taxon>
        <taxon>Methylotenera</taxon>
    </lineage>
</organism>
<dbReference type="STRING" id="666681.M301_1876"/>
<proteinExistence type="predicted"/>
<dbReference type="KEGG" id="meh:M301_1876"/>
<sequence>MQQTPLLIATLKKALKANNVTYKILADKLGMSESSIKRIFAEESLSLQRLEQICALINIDLSDLVQMMNRDKPRISELTEEQEKVAAADMRLLGVAFLVVNGWAFDNILARYTINPADLVHYLLVLDKLRVIDLEPNNRIRLLISPNFSWRKNGPIQRALSQTVQKDFMEGDIESAGGQQHFVSGMLSDASRDEISKHLDRLSLLFNELKHQDQRLPLSQRTGFSMATTLRPWRDGLLESMIKKRDSQ</sequence>
<name>D7DJL3_METV0</name>
<dbReference type="AlphaFoldDB" id="D7DJL3"/>
<reference evidence="2 3" key="2">
    <citation type="journal article" date="2011" name="J. Bacteriol.">
        <title>Genomes of three methylotrophs from a single niche uncover genetic and metabolic divergence of Methylophilaceae.</title>
        <authorList>
            <person name="Lapidus A."/>
            <person name="Clum A."/>
            <person name="Labutti K."/>
            <person name="Kaluzhnaya M.G."/>
            <person name="Lim S."/>
            <person name="Beck D.A."/>
            <person name="Glavina Del Rio T."/>
            <person name="Nolan M."/>
            <person name="Mavromatis K."/>
            <person name="Huntemann M."/>
            <person name="Lucas S."/>
            <person name="Lidstrom M.E."/>
            <person name="Ivanova N."/>
            <person name="Chistoserdova L."/>
        </authorList>
    </citation>
    <scope>NUCLEOTIDE SEQUENCE [LARGE SCALE GENOMIC DNA]</scope>
    <source>
        <strain evidence="2 3">301</strain>
    </source>
</reference>
<dbReference type="HOGENOM" id="CLU_090969_1_0_4"/>
<dbReference type="OrthoDB" id="5298444at2"/>
<evidence type="ECO:0000259" key="1">
    <source>
        <dbReference type="PROSITE" id="PS50943"/>
    </source>
</evidence>
<evidence type="ECO:0000313" key="2">
    <source>
        <dbReference type="EMBL" id="ADI30248.1"/>
    </source>
</evidence>
<dbReference type="eggNOG" id="COG3655">
    <property type="taxonomic scope" value="Bacteria"/>
</dbReference>